<keyword evidence="3" id="KW-1185">Reference proteome</keyword>
<organism evidence="2 3">
    <name type="scientific">Sphaerisporangium rubeum</name>
    <dbReference type="NCBI Taxonomy" id="321317"/>
    <lineage>
        <taxon>Bacteria</taxon>
        <taxon>Bacillati</taxon>
        <taxon>Actinomycetota</taxon>
        <taxon>Actinomycetes</taxon>
        <taxon>Streptosporangiales</taxon>
        <taxon>Streptosporangiaceae</taxon>
        <taxon>Sphaerisporangium</taxon>
    </lineage>
</organism>
<dbReference type="RefSeq" id="WP_184979955.1">
    <property type="nucleotide sequence ID" value="NZ_BAAALO010000030.1"/>
</dbReference>
<sequence length="115" mass="13004">MAQRYPDPDAGVLVDRGATAMTSTSGHAGHGPHVPPPREDCEDIDWHPRMNVESRPRVLRWTCVCRTRVYYLVVGGGRAHIRCADGSEGPPRETVRMRYHQAEALWFKILRGQAR</sequence>
<name>A0A7X0M5Z3_9ACTN</name>
<reference evidence="2 3" key="1">
    <citation type="submission" date="2020-08" db="EMBL/GenBank/DDBJ databases">
        <title>Sequencing the genomes of 1000 actinobacteria strains.</title>
        <authorList>
            <person name="Klenk H.-P."/>
        </authorList>
    </citation>
    <scope>NUCLEOTIDE SEQUENCE [LARGE SCALE GENOMIC DNA]</scope>
    <source>
        <strain evidence="2 3">DSM 44936</strain>
    </source>
</reference>
<dbReference type="AlphaFoldDB" id="A0A7X0M5Z3"/>
<proteinExistence type="predicted"/>
<dbReference type="EMBL" id="JACHIU010000001">
    <property type="protein sequence ID" value="MBB6472682.1"/>
    <property type="molecule type" value="Genomic_DNA"/>
</dbReference>
<dbReference type="Proteomes" id="UP000555564">
    <property type="component" value="Unassembled WGS sequence"/>
</dbReference>
<evidence type="ECO:0000313" key="2">
    <source>
        <dbReference type="EMBL" id="MBB6472682.1"/>
    </source>
</evidence>
<gene>
    <name evidence="2" type="ORF">BJ992_002113</name>
</gene>
<comment type="caution">
    <text evidence="2">The sequence shown here is derived from an EMBL/GenBank/DDBJ whole genome shotgun (WGS) entry which is preliminary data.</text>
</comment>
<feature type="region of interest" description="Disordered" evidence="1">
    <location>
        <begin position="1"/>
        <end position="39"/>
    </location>
</feature>
<accession>A0A7X0M5Z3</accession>
<evidence type="ECO:0000313" key="3">
    <source>
        <dbReference type="Proteomes" id="UP000555564"/>
    </source>
</evidence>
<protein>
    <submittedName>
        <fullName evidence="2">Uncharacterized protein</fullName>
    </submittedName>
</protein>
<evidence type="ECO:0000256" key="1">
    <source>
        <dbReference type="SAM" id="MobiDB-lite"/>
    </source>
</evidence>